<proteinExistence type="predicted"/>
<evidence type="ECO:0000313" key="4">
    <source>
        <dbReference type="RefSeq" id="XP_029643274.1"/>
    </source>
</evidence>
<dbReference type="Pfam" id="PF03221">
    <property type="entry name" value="HTH_Tnp_Tc5"/>
    <property type="match status" value="1"/>
</dbReference>
<dbReference type="RefSeq" id="XP_029643274.1">
    <property type="nucleotide sequence ID" value="XM_029787414.1"/>
</dbReference>
<evidence type="ECO:0000259" key="2">
    <source>
        <dbReference type="PROSITE" id="PS51253"/>
    </source>
</evidence>
<protein>
    <submittedName>
        <fullName evidence="4">CENPB DNA-binding domain-containing protein 1-like</fullName>
    </submittedName>
</protein>
<dbReference type="AlphaFoldDB" id="A0A6P7SY14"/>
<dbReference type="SUPFAM" id="SSF46689">
    <property type="entry name" value="Homeodomain-like"/>
    <property type="match status" value="1"/>
</dbReference>
<dbReference type="GO" id="GO:0003677">
    <property type="term" value="F:DNA binding"/>
    <property type="evidence" value="ECO:0007669"/>
    <property type="project" value="UniProtKB-KW"/>
</dbReference>
<organism evidence="3 4">
    <name type="scientific">Octopus sinensis</name>
    <name type="common">East Asian common octopus</name>
    <dbReference type="NCBI Taxonomy" id="2607531"/>
    <lineage>
        <taxon>Eukaryota</taxon>
        <taxon>Metazoa</taxon>
        <taxon>Spiralia</taxon>
        <taxon>Lophotrochozoa</taxon>
        <taxon>Mollusca</taxon>
        <taxon>Cephalopoda</taxon>
        <taxon>Coleoidea</taxon>
        <taxon>Octopodiformes</taxon>
        <taxon>Octopoda</taxon>
        <taxon>Incirrata</taxon>
        <taxon>Octopodidae</taxon>
        <taxon>Octopus</taxon>
    </lineage>
</organism>
<name>A0A6P7SY14_9MOLL</name>
<dbReference type="SMART" id="SM00674">
    <property type="entry name" value="CENPB"/>
    <property type="match status" value="1"/>
</dbReference>
<dbReference type="InterPro" id="IPR006600">
    <property type="entry name" value="HTH_CenpB_DNA-bd_dom"/>
</dbReference>
<accession>A0A6P7SY14</accession>
<gene>
    <name evidence="4" type="primary">LOC115217664</name>
</gene>
<dbReference type="InterPro" id="IPR009057">
    <property type="entry name" value="Homeodomain-like_sf"/>
</dbReference>
<dbReference type="PROSITE" id="PS51253">
    <property type="entry name" value="HTH_CENPB"/>
    <property type="match status" value="1"/>
</dbReference>
<reference evidence="4" key="1">
    <citation type="submission" date="2025-08" db="UniProtKB">
        <authorList>
            <consortium name="RefSeq"/>
        </authorList>
    </citation>
    <scope>IDENTIFICATION</scope>
</reference>
<keyword evidence="1" id="KW-0238">DNA-binding</keyword>
<sequence length="138" mass="15812">MNCTTVSAIVHNRDRIMAHVKDDAPGMKSTIINKKRGRIYEEMEQLLALWDERQNHQQASCSQEIIQEKALSLFEDLKDIEFKASQRWFMIFKQQQNLHSLKKQGESTSGDDVAAVEFPATLAKIIENNATQTNIQCC</sequence>
<evidence type="ECO:0000256" key="1">
    <source>
        <dbReference type="ARBA" id="ARBA00023125"/>
    </source>
</evidence>
<evidence type="ECO:0000313" key="3">
    <source>
        <dbReference type="Proteomes" id="UP000515154"/>
    </source>
</evidence>
<dbReference type="KEGG" id="osn:115217664"/>
<keyword evidence="3" id="KW-1185">Reference proteome</keyword>
<feature type="domain" description="HTH CENPB-type" evidence="2">
    <location>
        <begin position="31"/>
        <end position="102"/>
    </location>
</feature>
<dbReference type="Gene3D" id="1.10.10.60">
    <property type="entry name" value="Homeodomain-like"/>
    <property type="match status" value="1"/>
</dbReference>
<dbReference type="Proteomes" id="UP000515154">
    <property type="component" value="Linkage group LG11"/>
</dbReference>